<comment type="subcellular location">
    <subcellularLocation>
        <location evidence="1">Cell membrane</location>
        <topology evidence="1">Multi-pass membrane protein</topology>
    </subcellularLocation>
</comment>
<comment type="similarity">
    <text evidence="2 13">Belongs to the cation transport ATPase (P-type) (TC 3.A.3) family. Type IB subfamily.</text>
</comment>
<dbReference type="InterPro" id="IPR036412">
    <property type="entry name" value="HAD-like_sf"/>
</dbReference>
<keyword evidence="7" id="KW-0813">Transport</keyword>
<evidence type="ECO:0000256" key="2">
    <source>
        <dbReference type="ARBA" id="ARBA00006024"/>
    </source>
</evidence>
<name>A0A087AEN9_9BIFI</name>
<dbReference type="GO" id="GO:0055070">
    <property type="term" value="P:copper ion homeostasis"/>
    <property type="evidence" value="ECO:0007669"/>
    <property type="project" value="TreeGrafter"/>
</dbReference>
<dbReference type="InterPro" id="IPR023214">
    <property type="entry name" value="HAD_sf"/>
</dbReference>
<dbReference type="PANTHER" id="PTHR43520">
    <property type="entry name" value="ATP7, ISOFORM B"/>
    <property type="match status" value="1"/>
</dbReference>
<dbReference type="CDD" id="cd02094">
    <property type="entry name" value="P-type_ATPase_Cu-like"/>
    <property type="match status" value="1"/>
</dbReference>
<feature type="transmembrane region" description="Helical" evidence="13">
    <location>
        <begin position="277"/>
        <end position="294"/>
    </location>
</feature>
<dbReference type="GO" id="GO:0016887">
    <property type="term" value="F:ATP hydrolysis activity"/>
    <property type="evidence" value="ECO:0007669"/>
    <property type="project" value="InterPro"/>
</dbReference>
<keyword evidence="7" id="KW-0406">Ion transport</keyword>
<dbReference type="Pfam" id="PF13473">
    <property type="entry name" value="Cupredoxin_1"/>
    <property type="match status" value="1"/>
</dbReference>
<feature type="transmembrane region" description="Helical" evidence="13">
    <location>
        <begin position="779"/>
        <end position="798"/>
    </location>
</feature>
<dbReference type="NCBIfam" id="TIGR01525">
    <property type="entry name" value="ATPase-IB_hvy"/>
    <property type="match status" value="1"/>
</dbReference>
<keyword evidence="6 13" id="KW-0547">Nucleotide-binding</keyword>
<dbReference type="PANTHER" id="PTHR43520:SF8">
    <property type="entry name" value="P-TYPE CU(+) TRANSPORTER"/>
    <property type="match status" value="1"/>
</dbReference>
<organism evidence="15 16">
    <name type="scientific">Bifidobacterium gallicum DSM 20093 = LMG 11596</name>
    <dbReference type="NCBI Taxonomy" id="561180"/>
    <lineage>
        <taxon>Bacteria</taxon>
        <taxon>Bacillati</taxon>
        <taxon>Actinomycetota</taxon>
        <taxon>Actinomycetes</taxon>
        <taxon>Bifidobacteriales</taxon>
        <taxon>Bifidobacteriaceae</taxon>
        <taxon>Bifidobacterium</taxon>
    </lineage>
</organism>
<keyword evidence="3 13" id="KW-1003">Cell membrane</keyword>
<dbReference type="PROSITE" id="PS00154">
    <property type="entry name" value="ATPASE_E1_E2"/>
    <property type="match status" value="1"/>
</dbReference>
<accession>A0A087AEN9</accession>
<dbReference type="Proteomes" id="UP000029074">
    <property type="component" value="Unassembled WGS sequence"/>
</dbReference>
<evidence type="ECO:0000313" key="16">
    <source>
        <dbReference type="Proteomes" id="UP000029074"/>
    </source>
</evidence>
<dbReference type="Pfam" id="PF04945">
    <property type="entry name" value="YHS"/>
    <property type="match status" value="1"/>
</dbReference>
<dbReference type="FunFam" id="2.70.150.10:FF:000020">
    <property type="entry name" value="Copper-exporting P-type ATPase A"/>
    <property type="match status" value="1"/>
</dbReference>
<evidence type="ECO:0000256" key="6">
    <source>
        <dbReference type="ARBA" id="ARBA00022741"/>
    </source>
</evidence>
<dbReference type="InterPro" id="IPR012348">
    <property type="entry name" value="RNR-like"/>
</dbReference>
<dbReference type="InterPro" id="IPR059000">
    <property type="entry name" value="ATPase_P-type_domA"/>
</dbReference>
<keyword evidence="7" id="KW-0187">Copper transport</keyword>
<evidence type="ECO:0000256" key="9">
    <source>
        <dbReference type="ARBA" id="ARBA00022967"/>
    </source>
</evidence>
<dbReference type="InterPro" id="IPR008250">
    <property type="entry name" value="ATPase_P-typ_transduc_dom_A_sf"/>
</dbReference>
<dbReference type="OrthoDB" id="7059309at2"/>
<dbReference type="NCBIfam" id="TIGR01511">
    <property type="entry name" value="ATPase-IB1_Cu"/>
    <property type="match status" value="1"/>
</dbReference>
<feature type="transmembrane region" description="Helical" evidence="13">
    <location>
        <begin position="456"/>
        <end position="479"/>
    </location>
</feature>
<dbReference type="Gene3D" id="3.40.1110.10">
    <property type="entry name" value="Calcium-transporting ATPase, cytoplasmic domain N"/>
    <property type="match status" value="1"/>
</dbReference>
<dbReference type="SFLD" id="SFLDG00002">
    <property type="entry name" value="C1.7:_P-type_atpase_like"/>
    <property type="match status" value="1"/>
</dbReference>
<dbReference type="InterPro" id="IPR007029">
    <property type="entry name" value="YHS_dom"/>
</dbReference>
<dbReference type="GO" id="GO:0043682">
    <property type="term" value="F:P-type divalent copper transporter activity"/>
    <property type="evidence" value="ECO:0007669"/>
    <property type="project" value="TreeGrafter"/>
</dbReference>
<dbReference type="Gene3D" id="2.70.150.10">
    <property type="entry name" value="Calcium-transporting ATPase, cytoplasmic transduction domain A"/>
    <property type="match status" value="1"/>
</dbReference>
<dbReference type="InterPro" id="IPR009078">
    <property type="entry name" value="Ferritin-like_SF"/>
</dbReference>
<evidence type="ECO:0000256" key="13">
    <source>
        <dbReference type="RuleBase" id="RU362081"/>
    </source>
</evidence>
<proteinExistence type="inferred from homology"/>
<feature type="transmembrane region" description="Helical" evidence="13">
    <location>
        <begin position="206"/>
        <end position="227"/>
    </location>
</feature>
<keyword evidence="10 13" id="KW-1133">Transmembrane helix</keyword>
<dbReference type="SMART" id="SM00746">
    <property type="entry name" value="TRASH"/>
    <property type="match status" value="1"/>
</dbReference>
<keyword evidence="16" id="KW-1185">Reference proteome</keyword>
<dbReference type="Pfam" id="PF00702">
    <property type="entry name" value="Hydrolase"/>
    <property type="match status" value="1"/>
</dbReference>
<evidence type="ECO:0000259" key="14">
    <source>
        <dbReference type="SMART" id="SM00746"/>
    </source>
</evidence>
<dbReference type="SUPFAM" id="SSF81653">
    <property type="entry name" value="Calcium ATPase, transduction domain A"/>
    <property type="match status" value="1"/>
</dbReference>
<feature type="transmembrane region" description="Helical" evidence="13">
    <location>
        <begin position="247"/>
        <end position="265"/>
    </location>
</feature>
<dbReference type="InterPro" id="IPR023298">
    <property type="entry name" value="ATPase_P-typ_TM_dom_sf"/>
</dbReference>
<feature type="transmembrane region" description="Helical" evidence="13">
    <location>
        <begin position="428"/>
        <end position="450"/>
    </location>
</feature>
<dbReference type="InterPro" id="IPR023299">
    <property type="entry name" value="ATPase_P-typ_cyto_dom_N"/>
</dbReference>
<evidence type="ECO:0000256" key="4">
    <source>
        <dbReference type="ARBA" id="ARBA00022692"/>
    </source>
</evidence>
<dbReference type="PRINTS" id="PR00119">
    <property type="entry name" value="CATATPASE"/>
</dbReference>
<evidence type="ECO:0000256" key="5">
    <source>
        <dbReference type="ARBA" id="ARBA00022723"/>
    </source>
</evidence>
<keyword evidence="12 13" id="KW-0472">Membrane</keyword>
<evidence type="ECO:0000256" key="11">
    <source>
        <dbReference type="ARBA" id="ARBA00023008"/>
    </source>
</evidence>
<dbReference type="Gene3D" id="2.60.40.420">
    <property type="entry name" value="Cupredoxins - blue copper proteins"/>
    <property type="match status" value="1"/>
</dbReference>
<dbReference type="InterPro" id="IPR018303">
    <property type="entry name" value="ATPase_P-typ_P_site"/>
</dbReference>
<dbReference type="RefSeq" id="WP_044085276.1">
    <property type="nucleotide sequence ID" value="NZ_ABXB03000001.1"/>
</dbReference>
<dbReference type="InterPro" id="IPR044492">
    <property type="entry name" value="P_typ_ATPase_HD_dom"/>
</dbReference>
<dbReference type="PRINTS" id="PR00943">
    <property type="entry name" value="CUATPASE"/>
</dbReference>
<keyword evidence="11" id="KW-0186">Copper</keyword>
<keyword evidence="9" id="KW-1278">Translocase</keyword>
<dbReference type="AlphaFoldDB" id="A0A087AEN9"/>
<dbReference type="Gene3D" id="3.40.50.1000">
    <property type="entry name" value="HAD superfamily/HAD-like"/>
    <property type="match status" value="1"/>
</dbReference>
<evidence type="ECO:0000256" key="7">
    <source>
        <dbReference type="ARBA" id="ARBA00022796"/>
    </source>
</evidence>
<evidence type="ECO:0000256" key="8">
    <source>
        <dbReference type="ARBA" id="ARBA00022840"/>
    </source>
</evidence>
<dbReference type="InterPro" id="IPR028096">
    <property type="entry name" value="EfeO_Cupredoxin"/>
</dbReference>
<evidence type="ECO:0000256" key="3">
    <source>
        <dbReference type="ARBA" id="ARBA00022475"/>
    </source>
</evidence>
<keyword evidence="15" id="KW-0378">Hydrolase</keyword>
<dbReference type="SUPFAM" id="SSF47240">
    <property type="entry name" value="Ferritin-like"/>
    <property type="match status" value="1"/>
</dbReference>
<dbReference type="SUPFAM" id="SSF56784">
    <property type="entry name" value="HAD-like"/>
    <property type="match status" value="1"/>
</dbReference>
<evidence type="ECO:0000256" key="10">
    <source>
        <dbReference type="ARBA" id="ARBA00022989"/>
    </source>
</evidence>
<dbReference type="SFLD" id="SFLDS00003">
    <property type="entry name" value="Haloacid_Dehalogenase"/>
    <property type="match status" value="1"/>
</dbReference>
<gene>
    <name evidence="15" type="ORF">BGLCM_1483</name>
</gene>
<evidence type="ECO:0000256" key="1">
    <source>
        <dbReference type="ARBA" id="ARBA00004651"/>
    </source>
</evidence>
<dbReference type="InterPro" id="IPR001757">
    <property type="entry name" value="P_typ_ATPase"/>
</dbReference>
<dbReference type="Pfam" id="PF00122">
    <property type="entry name" value="E1-E2_ATPase"/>
    <property type="match status" value="1"/>
</dbReference>
<protein>
    <submittedName>
        <fullName evidence="15">ATPase P</fullName>
        <ecNumber evidence="15">3.6.3.-</ecNumber>
    </submittedName>
</protein>
<dbReference type="EC" id="3.6.3.-" evidence="15"/>
<keyword evidence="8 13" id="KW-0067">ATP-binding</keyword>
<evidence type="ECO:0000313" key="15">
    <source>
        <dbReference type="EMBL" id="KFI57239.1"/>
    </source>
</evidence>
<comment type="caution">
    <text evidence="15">The sequence shown here is derived from an EMBL/GenBank/DDBJ whole genome shotgun (WGS) entry which is preliminary data.</text>
</comment>
<dbReference type="Gene3D" id="1.10.620.20">
    <property type="entry name" value="Ribonucleotide Reductase, subunit A"/>
    <property type="match status" value="1"/>
</dbReference>
<dbReference type="SUPFAM" id="SSF49503">
    <property type="entry name" value="Cupredoxins"/>
    <property type="match status" value="1"/>
</dbReference>
<dbReference type="EMBL" id="JGYW01000011">
    <property type="protein sequence ID" value="KFI57239.1"/>
    <property type="molecule type" value="Genomic_DNA"/>
</dbReference>
<dbReference type="InterPro" id="IPR011017">
    <property type="entry name" value="TRASH_dom"/>
</dbReference>
<dbReference type="GO" id="GO:0016491">
    <property type="term" value="F:oxidoreductase activity"/>
    <property type="evidence" value="ECO:0007669"/>
    <property type="project" value="InterPro"/>
</dbReference>
<dbReference type="SFLD" id="SFLDF00027">
    <property type="entry name" value="p-type_atpase"/>
    <property type="match status" value="1"/>
</dbReference>
<keyword evidence="5 13" id="KW-0479">Metal-binding</keyword>
<dbReference type="InterPro" id="IPR008972">
    <property type="entry name" value="Cupredoxin"/>
</dbReference>
<dbReference type="GO" id="GO:0005886">
    <property type="term" value="C:plasma membrane"/>
    <property type="evidence" value="ECO:0007669"/>
    <property type="project" value="UniProtKB-SubCell"/>
</dbReference>
<reference evidence="15 16" key="1">
    <citation type="submission" date="2014-03" db="EMBL/GenBank/DDBJ databases">
        <title>Genomics of Bifidobacteria.</title>
        <authorList>
            <person name="Ventura M."/>
            <person name="Milani C."/>
            <person name="Lugli G.A."/>
        </authorList>
    </citation>
    <scope>NUCLEOTIDE SEQUENCE [LARGE SCALE GENOMIC DNA]</scope>
    <source>
        <strain evidence="15 16">LMG 11596</strain>
    </source>
</reference>
<dbReference type="GO" id="GO:0005507">
    <property type="term" value="F:copper ion binding"/>
    <property type="evidence" value="ECO:0007669"/>
    <property type="project" value="TreeGrafter"/>
</dbReference>
<dbReference type="SUPFAM" id="SSF81665">
    <property type="entry name" value="Calcium ATPase, transmembrane domain M"/>
    <property type="match status" value="1"/>
</dbReference>
<feature type="transmembrane region" description="Helical" evidence="13">
    <location>
        <begin position="174"/>
        <end position="194"/>
    </location>
</feature>
<evidence type="ECO:0000256" key="12">
    <source>
        <dbReference type="ARBA" id="ARBA00023136"/>
    </source>
</evidence>
<dbReference type="GO" id="GO:0005524">
    <property type="term" value="F:ATP binding"/>
    <property type="evidence" value="ECO:0007669"/>
    <property type="project" value="UniProtKB-UniRule"/>
</dbReference>
<keyword evidence="4 13" id="KW-0812">Transmembrane</keyword>
<feature type="domain" description="TRASH" evidence="14">
    <location>
        <begin position="910"/>
        <end position="948"/>
    </location>
</feature>
<sequence>MSVVVVLCAVLLSLAVGWYAFRPKRAVSAQSDGAMQTAVITVRGGYSPAVLEVQAGRPVQLVFDRQEGGECSSHVVFAEFGMDVTLPANERTIVTLPALSAGEHAYACGMNMLHGMIHAVGDESGTATASPAATTVATPASSQAQSMSSLRLADQLDAEDAARQEEFQELRTRLIVALLCTIPLLAVTMLPMIPAIHDWFNHDVPAWLSSAWLQLALTIPVMFYSGWPVHRTGWLAIVHRAPEMNSLVTLGTIAAFGYSLVVTMWPQVLPSTSREPYYESVGVIITLMIVGQMFEAKARAGTGRAIRALADLNPSMAHVVRNGAVHTIPTEQVVVGDILEVRPGEQCPVDGIVISGSSSVDESMVTGESMPVSKHDGDHITGATLNTTGSLRYRATAVGADTVLAHIIGMVRTAQTSQAPIQRIADKVAGVFVPAVIIIAIWTYAIWFLASAPSMHVQGLVCAISVLVIACPCALGLATPLSITIATGKGAQFGVLFRSAQALEQAHRIDTIVLDKTGTITQGKPTLVNRMSVSDTDDDNSLLALAASVESRSEHPLAQAIVAAAQHTQPAAEAHEFMSHAGGGVTGIVDGKHIAIGNAPFVQQQLNPHMTATNAWHQITAWCSDNSRMGRTPVVIVVDGNPAGAFAIADAVKPTSQQAIAAMRTQGFHVVLVTGDTQDTAEAIAHDVDIEHVIAHVLPQDKAQIISALQAQGHVVAMVGDGVNDAPALVQADIGFAMGSGTDVAIESADVTLMNSDLHSVSTAIALSRATMRNIRENLAFALGYNGLGIPVAAGVLYPLWHVLLNPMIAGAAMAFSSLSVVLNASRLNAFHPDNASLHANRRSKSAIDMASLQAIAAASPTRATMTASSSCASHDPAVSAPSGTSERPAAATIKEHSMNQPAPTIITTDPVCGMTVDPQYAAATRQVDGKTIAFCNLHCAEMFDADPERYLALIEQ</sequence>
<dbReference type="InterPro" id="IPR027256">
    <property type="entry name" value="P-typ_ATPase_IB"/>
</dbReference>
<dbReference type="NCBIfam" id="TIGR01494">
    <property type="entry name" value="ATPase_P-type"/>
    <property type="match status" value="1"/>
</dbReference>